<dbReference type="PROSITE" id="PS50931">
    <property type="entry name" value="HTH_LYSR"/>
    <property type="match status" value="1"/>
</dbReference>
<comment type="similarity">
    <text evidence="1">Belongs to the LysR transcriptional regulatory family.</text>
</comment>
<accession>A0A923M532</accession>
<dbReference type="AlphaFoldDB" id="A0A923M532"/>
<keyword evidence="2" id="KW-0805">Transcription regulation</keyword>
<dbReference type="InterPro" id="IPR050389">
    <property type="entry name" value="LysR-type_TF"/>
</dbReference>
<keyword evidence="3" id="KW-0238">DNA-binding</keyword>
<gene>
    <name evidence="6" type="ORF">H8R02_01335</name>
</gene>
<dbReference type="InterPro" id="IPR036390">
    <property type="entry name" value="WH_DNA-bd_sf"/>
</dbReference>
<dbReference type="PANTHER" id="PTHR30118:SF15">
    <property type="entry name" value="TRANSCRIPTIONAL REGULATORY PROTEIN"/>
    <property type="match status" value="1"/>
</dbReference>
<evidence type="ECO:0000256" key="1">
    <source>
        <dbReference type="ARBA" id="ARBA00009437"/>
    </source>
</evidence>
<keyword evidence="7" id="KW-1185">Reference proteome</keyword>
<evidence type="ECO:0000313" key="7">
    <source>
        <dbReference type="Proteomes" id="UP000596827"/>
    </source>
</evidence>
<evidence type="ECO:0000259" key="5">
    <source>
        <dbReference type="PROSITE" id="PS50931"/>
    </source>
</evidence>
<dbReference type="GO" id="GO:0003700">
    <property type="term" value="F:DNA-binding transcription factor activity"/>
    <property type="evidence" value="ECO:0007669"/>
    <property type="project" value="InterPro"/>
</dbReference>
<dbReference type="RefSeq" id="WP_187079542.1">
    <property type="nucleotide sequence ID" value="NZ_JACORU010000001.1"/>
</dbReference>
<organism evidence="6 7">
    <name type="scientific">Ramlibacter albus</name>
    <dbReference type="NCBI Taxonomy" id="2079448"/>
    <lineage>
        <taxon>Bacteria</taxon>
        <taxon>Pseudomonadati</taxon>
        <taxon>Pseudomonadota</taxon>
        <taxon>Betaproteobacteria</taxon>
        <taxon>Burkholderiales</taxon>
        <taxon>Comamonadaceae</taxon>
        <taxon>Ramlibacter</taxon>
    </lineage>
</organism>
<comment type="caution">
    <text evidence="6">The sequence shown here is derived from an EMBL/GenBank/DDBJ whole genome shotgun (WGS) entry which is preliminary data.</text>
</comment>
<keyword evidence="4" id="KW-0804">Transcription</keyword>
<name>A0A923M532_9BURK</name>
<dbReference type="Pfam" id="PF00126">
    <property type="entry name" value="HTH_1"/>
    <property type="match status" value="1"/>
</dbReference>
<proteinExistence type="inferred from homology"/>
<dbReference type="Gene3D" id="1.10.10.10">
    <property type="entry name" value="Winged helix-like DNA-binding domain superfamily/Winged helix DNA-binding domain"/>
    <property type="match status" value="1"/>
</dbReference>
<feature type="domain" description="HTH lysR-type" evidence="5">
    <location>
        <begin position="12"/>
        <end position="69"/>
    </location>
</feature>
<evidence type="ECO:0000256" key="2">
    <source>
        <dbReference type="ARBA" id="ARBA00023015"/>
    </source>
</evidence>
<sequence length="208" mass="23057">MYPPQDIDLTNTDLNLLVVFDVLMRERSVARAAQLLGRTSSAVSHALARLREQFGDSLLVRRGTQMEPTPRAKAMWPAVKTVLESIRSLLRNPSDFESWRSSIVIRLAIADVHPALYARVFNGLRAAAPGMALVWRPVHEGTLEELADGELDLAMLPRPRGGRTSRCRPGTASALRCWRARGETSSGAASAWSSLNSPRLLKFWRTPT</sequence>
<evidence type="ECO:0000256" key="4">
    <source>
        <dbReference type="ARBA" id="ARBA00023163"/>
    </source>
</evidence>
<dbReference type="EMBL" id="JACORU010000001">
    <property type="protein sequence ID" value="MBC5763078.1"/>
    <property type="molecule type" value="Genomic_DNA"/>
</dbReference>
<dbReference type="PANTHER" id="PTHR30118">
    <property type="entry name" value="HTH-TYPE TRANSCRIPTIONAL REGULATOR LEUO-RELATED"/>
    <property type="match status" value="1"/>
</dbReference>
<evidence type="ECO:0000313" key="6">
    <source>
        <dbReference type="EMBL" id="MBC5763078.1"/>
    </source>
</evidence>
<dbReference type="GO" id="GO:0003677">
    <property type="term" value="F:DNA binding"/>
    <property type="evidence" value="ECO:0007669"/>
    <property type="project" value="UniProtKB-KW"/>
</dbReference>
<dbReference type="InterPro" id="IPR036388">
    <property type="entry name" value="WH-like_DNA-bd_sf"/>
</dbReference>
<dbReference type="Proteomes" id="UP000596827">
    <property type="component" value="Unassembled WGS sequence"/>
</dbReference>
<evidence type="ECO:0000256" key="3">
    <source>
        <dbReference type="ARBA" id="ARBA00023125"/>
    </source>
</evidence>
<dbReference type="InterPro" id="IPR000847">
    <property type="entry name" value="LysR_HTH_N"/>
</dbReference>
<reference evidence="6" key="1">
    <citation type="submission" date="2020-08" db="EMBL/GenBank/DDBJ databases">
        <title>Ramlibacter sp. GTP1 16S ribosomal RNA gene genome sequencing and assembly.</title>
        <authorList>
            <person name="Kang M."/>
        </authorList>
    </citation>
    <scope>NUCLEOTIDE SEQUENCE</scope>
    <source>
        <strain evidence="6">GTP1</strain>
    </source>
</reference>
<protein>
    <submittedName>
        <fullName evidence="6">LysR family transcriptional regulator</fullName>
    </submittedName>
</protein>
<dbReference type="Gene3D" id="3.40.190.10">
    <property type="entry name" value="Periplasmic binding protein-like II"/>
    <property type="match status" value="1"/>
</dbReference>
<dbReference type="SUPFAM" id="SSF46785">
    <property type="entry name" value="Winged helix' DNA-binding domain"/>
    <property type="match status" value="1"/>
</dbReference>